<dbReference type="EMBL" id="JAULSR010000002">
    <property type="protein sequence ID" value="KAK0630316.1"/>
    <property type="molecule type" value="Genomic_DNA"/>
</dbReference>
<organism evidence="1 2">
    <name type="scientific">Bombardia bombarda</name>
    <dbReference type="NCBI Taxonomy" id="252184"/>
    <lineage>
        <taxon>Eukaryota</taxon>
        <taxon>Fungi</taxon>
        <taxon>Dikarya</taxon>
        <taxon>Ascomycota</taxon>
        <taxon>Pezizomycotina</taxon>
        <taxon>Sordariomycetes</taxon>
        <taxon>Sordariomycetidae</taxon>
        <taxon>Sordariales</taxon>
        <taxon>Lasiosphaeriaceae</taxon>
        <taxon>Bombardia</taxon>
    </lineage>
</organism>
<gene>
    <name evidence="1" type="ORF">B0T17DRAFT_506795</name>
</gene>
<evidence type="ECO:0000313" key="1">
    <source>
        <dbReference type="EMBL" id="KAK0630316.1"/>
    </source>
</evidence>
<proteinExistence type="predicted"/>
<accession>A0AA39XAF7</accession>
<keyword evidence="2" id="KW-1185">Reference proteome</keyword>
<evidence type="ECO:0000313" key="2">
    <source>
        <dbReference type="Proteomes" id="UP001174934"/>
    </source>
</evidence>
<reference evidence="1" key="1">
    <citation type="submission" date="2023-06" db="EMBL/GenBank/DDBJ databases">
        <title>Genome-scale phylogeny and comparative genomics of the fungal order Sordariales.</title>
        <authorList>
            <consortium name="Lawrence Berkeley National Laboratory"/>
            <person name="Hensen N."/>
            <person name="Bonometti L."/>
            <person name="Westerberg I."/>
            <person name="Brannstrom I.O."/>
            <person name="Guillou S."/>
            <person name="Cros-Aarteil S."/>
            <person name="Calhoun S."/>
            <person name="Haridas S."/>
            <person name="Kuo A."/>
            <person name="Mondo S."/>
            <person name="Pangilinan J."/>
            <person name="Riley R."/>
            <person name="LaButti K."/>
            <person name="Andreopoulos B."/>
            <person name="Lipzen A."/>
            <person name="Chen C."/>
            <person name="Yanf M."/>
            <person name="Daum C."/>
            <person name="Ng V."/>
            <person name="Clum A."/>
            <person name="Steindorff A."/>
            <person name="Ohm R."/>
            <person name="Martin F."/>
            <person name="Silar P."/>
            <person name="Natvig D."/>
            <person name="Lalanne C."/>
            <person name="Gautier V."/>
            <person name="Ament-velasquez S.L."/>
            <person name="Kruys A."/>
            <person name="Hutchinson M.I."/>
            <person name="Powell A.J."/>
            <person name="Barry K."/>
            <person name="Miller A.N."/>
            <person name="Grigoriev I.V."/>
            <person name="Debuchy R."/>
            <person name="Gladieux P."/>
            <person name="Thoren M.H."/>
            <person name="Johannesson H."/>
        </authorList>
    </citation>
    <scope>NUCLEOTIDE SEQUENCE</scope>
    <source>
        <strain evidence="1">SMH3391-2</strain>
    </source>
</reference>
<comment type="caution">
    <text evidence="1">The sequence shown here is derived from an EMBL/GenBank/DDBJ whole genome shotgun (WGS) entry which is preliminary data.</text>
</comment>
<dbReference type="Proteomes" id="UP001174934">
    <property type="component" value="Unassembled WGS sequence"/>
</dbReference>
<sequence>MLFTSRQLEAPLQAMGRIDTPVDAVDAVDGALQPRGPTVQFSHIEQMRLVPKSQPKKGSYVFLIPRSSFTALHQPMARIPGSPSTSHFTLPIIQEIYRPQECWAESGKKPPSSPSSKNMSEEFVRAMNFTPPSCHQFHIPSPLARTFVSKRITARNAALYALKFKIKNLLAGFTDSIQYRRYTEPKILVDGADVRTQ</sequence>
<protein>
    <submittedName>
        <fullName evidence="1">Uncharacterized protein</fullName>
    </submittedName>
</protein>
<name>A0AA39XAF7_9PEZI</name>
<dbReference type="AlphaFoldDB" id="A0AA39XAF7"/>